<proteinExistence type="predicted"/>
<dbReference type="Proteomes" id="UP000675880">
    <property type="component" value="Unassembled WGS sequence"/>
</dbReference>
<name>A0ABM8RFN5_9BACT</name>
<sequence>MEQRQRVQSFQELTRSPGVLQVNERFFSAAAGVCITEIREPGAQSSGQVGQLDPALVDEQMQVVEGEKEGD</sequence>
<dbReference type="EMBL" id="CAJNBJ010000016">
    <property type="protein sequence ID" value="CAE6749961.1"/>
    <property type="molecule type" value="Genomic_DNA"/>
</dbReference>
<accession>A0ABM8RFN5</accession>
<evidence type="ECO:0000313" key="2">
    <source>
        <dbReference type="Proteomes" id="UP000675880"/>
    </source>
</evidence>
<comment type="caution">
    <text evidence="1">The sequence shown here is derived from an EMBL/GenBank/DDBJ whole genome shotgun (WGS) entry which is preliminary data.</text>
</comment>
<keyword evidence="2" id="KW-1185">Reference proteome</keyword>
<gene>
    <name evidence="1" type="ORF">NSPZN2_30121</name>
</gene>
<evidence type="ECO:0000313" key="1">
    <source>
        <dbReference type="EMBL" id="CAE6749961.1"/>
    </source>
</evidence>
<protein>
    <submittedName>
        <fullName evidence="1">Uncharacterized protein</fullName>
    </submittedName>
</protein>
<organism evidence="1 2">
    <name type="scientific">Nitrospira defluvii</name>
    <dbReference type="NCBI Taxonomy" id="330214"/>
    <lineage>
        <taxon>Bacteria</taxon>
        <taxon>Pseudomonadati</taxon>
        <taxon>Nitrospirota</taxon>
        <taxon>Nitrospiria</taxon>
        <taxon>Nitrospirales</taxon>
        <taxon>Nitrospiraceae</taxon>
        <taxon>Nitrospira</taxon>
    </lineage>
</organism>
<reference evidence="1 2" key="1">
    <citation type="submission" date="2021-02" db="EMBL/GenBank/DDBJ databases">
        <authorList>
            <person name="Han P."/>
        </authorList>
    </citation>
    <scope>NUCLEOTIDE SEQUENCE [LARGE SCALE GENOMIC DNA]</scope>
    <source>
        <strain evidence="1">Candidatus Nitrospira sp. ZN2</strain>
    </source>
</reference>